<name>A0A210Q523_MIZYE</name>
<evidence type="ECO:0000256" key="1">
    <source>
        <dbReference type="SAM" id="Coils"/>
    </source>
</evidence>
<keyword evidence="2" id="KW-0472">Membrane</keyword>
<keyword evidence="2" id="KW-1133">Transmembrane helix</keyword>
<feature type="transmembrane region" description="Helical" evidence="2">
    <location>
        <begin position="12"/>
        <end position="32"/>
    </location>
</feature>
<sequence>MNSNFHAKLSRTLFGLSGLFFVATTGWVIWNFQYAERMAMRAEVYREAERDRLKEHTKKMAELEQTYRQQEEDILKWMTNNVSKNVYDKFV</sequence>
<keyword evidence="1" id="KW-0175">Coiled coil</keyword>
<evidence type="ECO:0000313" key="4">
    <source>
        <dbReference type="Proteomes" id="UP000242188"/>
    </source>
</evidence>
<accession>A0A210Q523</accession>
<keyword evidence="2" id="KW-0812">Transmembrane</keyword>
<proteinExistence type="predicted"/>
<protein>
    <submittedName>
        <fullName evidence="3">Uncharacterized protein</fullName>
    </submittedName>
</protein>
<gene>
    <name evidence="3" type="ORF">KP79_PYT10179</name>
</gene>
<reference evidence="3 4" key="1">
    <citation type="journal article" date="2017" name="Nat. Ecol. Evol.">
        <title>Scallop genome provides insights into evolution of bilaterian karyotype and development.</title>
        <authorList>
            <person name="Wang S."/>
            <person name="Zhang J."/>
            <person name="Jiao W."/>
            <person name="Li J."/>
            <person name="Xun X."/>
            <person name="Sun Y."/>
            <person name="Guo X."/>
            <person name="Huan P."/>
            <person name="Dong B."/>
            <person name="Zhang L."/>
            <person name="Hu X."/>
            <person name="Sun X."/>
            <person name="Wang J."/>
            <person name="Zhao C."/>
            <person name="Wang Y."/>
            <person name="Wang D."/>
            <person name="Huang X."/>
            <person name="Wang R."/>
            <person name="Lv J."/>
            <person name="Li Y."/>
            <person name="Zhang Z."/>
            <person name="Liu B."/>
            <person name="Lu W."/>
            <person name="Hui Y."/>
            <person name="Liang J."/>
            <person name="Zhou Z."/>
            <person name="Hou R."/>
            <person name="Li X."/>
            <person name="Liu Y."/>
            <person name="Li H."/>
            <person name="Ning X."/>
            <person name="Lin Y."/>
            <person name="Zhao L."/>
            <person name="Xing Q."/>
            <person name="Dou J."/>
            <person name="Li Y."/>
            <person name="Mao J."/>
            <person name="Guo H."/>
            <person name="Dou H."/>
            <person name="Li T."/>
            <person name="Mu C."/>
            <person name="Jiang W."/>
            <person name="Fu Q."/>
            <person name="Fu X."/>
            <person name="Miao Y."/>
            <person name="Liu J."/>
            <person name="Yu Q."/>
            <person name="Li R."/>
            <person name="Liao H."/>
            <person name="Li X."/>
            <person name="Kong Y."/>
            <person name="Jiang Z."/>
            <person name="Chourrout D."/>
            <person name="Li R."/>
            <person name="Bao Z."/>
        </authorList>
    </citation>
    <scope>NUCLEOTIDE SEQUENCE [LARGE SCALE GENOMIC DNA]</scope>
    <source>
        <strain evidence="3 4">PY_sf001</strain>
    </source>
</reference>
<keyword evidence="4" id="KW-1185">Reference proteome</keyword>
<comment type="caution">
    <text evidence="3">The sequence shown here is derived from an EMBL/GenBank/DDBJ whole genome shotgun (WGS) entry which is preliminary data.</text>
</comment>
<dbReference type="Proteomes" id="UP000242188">
    <property type="component" value="Unassembled WGS sequence"/>
</dbReference>
<evidence type="ECO:0000256" key="2">
    <source>
        <dbReference type="SAM" id="Phobius"/>
    </source>
</evidence>
<evidence type="ECO:0000313" key="3">
    <source>
        <dbReference type="EMBL" id="OWF43834.1"/>
    </source>
</evidence>
<dbReference type="AlphaFoldDB" id="A0A210Q523"/>
<dbReference type="EMBL" id="NEDP02004994">
    <property type="protein sequence ID" value="OWF43834.1"/>
    <property type="molecule type" value="Genomic_DNA"/>
</dbReference>
<organism evidence="3 4">
    <name type="scientific">Mizuhopecten yessoensis</name>
    <name type="common">Japanese scallop</name>
    <name type="synonym">Patinopecten yessoensis</name>
    <dbReference type="NCBI Taxonomy" id="6573"/>
    <lineage>
        <taxon>Eukaryota</taxon>
        <taxon>Metazoa</taxon>
        <taxon>Spiralia</taxon>
        <taxon>Lophotrochozoa</taxon>
        <taxon>Mollusca</taxon>
        <taxon>Bivalvia</taxon>
        <taxon>Autobranchia</taxon>
        <taxon>Pteriomorphia</taxon>
        <taxon>Pectinida</taxon>
        <taxon>Pectinoidea</taxon>
        <taxon>Pectinidae</taxon>
        <taxon>Mizuhopecten</taxon>
    </lineage>
</organism>
<feature type="coiled-coil region" evidence="1">
    <location>
        <begin position="46"/>
        <end position="80"/>
    </location>
</feature>